<dbReference type="Pfam" id="PF00378">
    <property type="entry name" value="ECH_1"/>
    <property type="match status" value="1"/>
</dbReference>
<dbReference type="InterPro" id="IPR018376">
    <property type="entry name" value="Enoyl-CoA_hyd/isom_CS"/>
</dbReference>
<feature type="region of interest" description="Disordered" evidence="3">
    <location>
        <begin position="214"/>
        <end position="254"/>
    </location>
</feature>
<reference evidence="4 5" key="1">
    <citation type="submission" date="2016-11" db="EMBL/GenBank/DDBJ databases">
        <authorList>
            <person name="Jaros S."/>
            <person name="Januszkiewicz K."/>
            <person name="Wedrychowicz H."/>
        </authorList>
    </citation>
    <scope>NUCLEOTIDE SEQUENCE [LARGE SCALE GENOMIC DNA]</scope>
    <source>
        <strain evidence="4 5">DSM 43832</strain>
    </source>
</reference>
<dbReference type="EMBL" id="FRAP01000002">
    <property type="protein sequence ID" value="SHK03215.1"/>
    <property type="molecule type" value="Genomic_DNA"/>
</dbReference>
<dbReference type="PANTHER" id="PTHR43802">
    <property type="entry name" value="ENOYL-COA HYDRATASE"/>
    <property type="match status" value="1"/>
</dbReference>
<evidence type="ECO:0000256" key="2">
    <source>
        <dbReference type="RuleBase" id="RU003707"/>
    </source>
</evidence>
<comment type="similarity">
    <text evidence="1 2">Belongs to the enoyl-CoA hydratase/isomerase family.</text>
</comment>
<dbReference type="OrthoDB" id="4284283at2"/>
<accession>A0A1M6P5I9</accession>
<proteinExistence type="inferred from homology"/>
<gene>
    <name evidence="4" type="ORF">SAMN05443637_10259</name>
</gene>
<dbReference type="GO" id="GO:0003824">
    <property type="term" value="F:catalytic activity"/>
    <property type="evidence" value="ECO:0007669"/>
    <property type="project" value="InterPro"/>
</dbReference>
<dbReference type="Gene3D" id="1.10.12.10">
    <property type="entry name" value="Lyase 2-enoyl-coa Hydratase, Chain A, domain 2"/>
    <property type="match status" value="1"/>
</dbReference>
<dbReference type="InterPro" id="IPR014748">
    <property type="entry name" value="Enoyl-CoA_hydra_C"/>
</dbReference>
<dbReference type="Proteomes" id="UP000184363">
    <property type="component" value="Unassembled WGS sequence"/>
</dbReference>
<dbReference type="InterPro" id="IPR029045">
    <property type="entry name" value="ClpP/crotonase-like_dom_sf"/>
</dbReference>
<feature type="compositionally biased region" description="Basic and acidic residues" evidence="3">
    <location>
        <begin position="235"/>
        <end position="254"/>
    </location>
</feature>
<dbReference type="RefSeq" id="WP_073455217.1">
    <property type="nucleotide sequence ID" value="NZ_FRAP01000002.1"/>
</dbReference>
<evidence type="ECO:0000256" key="1">
    <source>
        <dbReference type="ARBA" id="ARBA00005254"/>
    </source>
</evidence>
<name>A0A1M6P5I9_PSETH</name>
<evidence type="ECO:0000313" key="4">
    <source>
        <dbReference type="EMBL" id="SHK03215.1"/>
    </source>
</evidence>
<evidence type="ECO:0000313" key="5">
    <source>
        <dbReference type="Proteomes" id="UP000184363"/>
    </source>
</evidence>
<dbReference type="SUPFAM" id="SSF52096">
    <property type="entry name" value="ClpP/crotonase"/>
    <property type="match status" value="1"/>
</dbReference>
<dbReference type="PROSITE" id="PS00166">
    <property type="entry name" value="ENOYL_COA_HYDRATASE"/>
    <property type="match status" value="1"/>
</dbReference>
<dbReference type="InterPro" id="IPR001753">
    <property type="entry name" value="Enoyl-CoA_hydra/iso"/>
</dbReference>
<keyword evidence="5" id="KW-1185">Reference proteome</keyword>
<dbReference type="Gene3D" id="3.90.226.10">
    <property type="entry name" value="2-enoyl-CoA Hydratase, Chain A, domain 1"/>
    <property type="match status" value="1"/>
</dbReference>
<sequence length="254" mass="26960">MTEPVLVREAGPVLVVTLNRPAVRNAIDLRMAEALSRAMDELDARDDLRAGVITGAGGHFSAGMDLRAFARGERPVVPGKGFAGIVARPPDTPLVAAIEGYALAGGFEIALCADVLVAARDARFGLPEVRRGLIASGGALMRLPRRIPHHAAMELILTGATVDAAWAHRYGLVTRLVEPGTALDAALALATEIAGNGPLALRASKQIVRRSADWPQDEQFAHQREWSEPVATSADAREGARAFAEKRAPEWTGT</sequence>
<dbReference type="CDD" id="cd06558">
    <property type="entry name" value="crotonase-like"/>
    <property type="match status" value="1"/>
</dbReference>
<dbReference type="PANTHER" id="PTHR43802:SF1">
    <property type="entry name" value="IP11341P-RELATED"/>
    <property type="match status" value="1"/>
</dbReference>
<organism evidence="4 5">
    <name type="scientific">Pseudonocardia thermophila</name>
    <dbReference type="NCBI Taxonomy" id="1848"/>
    <lineage>
        <taxon>Bacteria</taxon>
        <taxon>Bacillati</taxon>
        <taxon>Actinomycetota</taxon>
        <taxon>Actinomycetes</taxon>
        <taxon>Pseudonocardiales</taxon>
        <taxon>Pseudonocardiaceae</taxon>
        <taxon>Pseudonocardia</taxon>
    </lineage>
</organism>
<evidence type="ECO:0000256" key="3">
    <source>
        <dbReference type="SAM" id="MobiDB-lite"/>
    </source>
</evidence>
<dbReference type="STRING" id="1848.SAMN05443637_10259"/>
<dbReference type="AlphaFoldDB" id="A0A1M6P5I9"/>
<dbReference type="NCBIfam" id="NF006100">
    <property type="entry name" value="PRK08252.1"/>
    <property type="match status" value="1"/>
</dbReference>
<protein>
    <submittedName>
        <fullName evidence="4">Short chain enoyl-CoA hydratase</fullName>
    </submittedName>
</protein>